<dbReference type="InterPro" id="IPR003798">
    <property type="entry name" value="DNA_recombination_RmuC"/>
</dbReference>
<dbReference type="PANTHER" id="PTHR30563">
    <property type="entry name" value="DNA RECOMBINATION PROTEIN RMUC"/>
    <property type="match status" value="1"/>
</dbReference>
<feature type="coiled-coil region" evidence="5">
    <location>
        <begin position="131"/>
        <end position="165"/>
    </location>
</feature>
<evidence type="ECO:0000256" key="5">
    <source>
        <dbReference type="SAM" id="Coils"/>
    </source>
</evidence>
<evidence type="ECO:0000256" key="2">
    <source>
        <dbReference type="ARBA" id="ARBA00009840"/>
    </source>
</evidence>
<keyword evidence="7" id="KW-0812">Transmembrane</keyword>
<keyword evidence="7" id="KW-1133">Transmembrane helix</keyword>
<comment type="function">
    <text evidence="1">Involved in DNA recombination.</text>
</comment>
<feature type="transmembrane region" description="Helical" evidence="7">
    <location>
        <begin position="6"/>
        <end position="30"/>
    </location>
</feature>
<evidence type="ECO:0000256" key="1">
    <source>
        <dbReference type="ARBA" id="ARBA00003416"/>
    </source>
</evidence>
<evidence type="ECO:0000313" key="9">
    <source>
        <dbReference type="Proteomes" id="UP000316562"/>
    </source>
</evidence>
<name>A0A519BJ97_ACIG2</name>
<comment type="caution">
    <text evidence="8">The sequence shown here is derived from an EMBL/GenBank/DDBJ whole genome shotgun (WGS) entry which is preliminary data.</text>
</comment>
<dbReference type="GO" id="GO:0006310">
    <property type="term" value="P:DNA recombination"/>
    <property type="evidence" value="ECO:0007669"/>
    <property type="project" value="UniProtKB-KW"/>
</dbReference>
<keyword evidence="4" id="KW-0233">DNA recombination</keyword>
<dbReference type="Pfam" id="PF02646">
    <property type="entry name" value="RmuC"/>
    <property type="match status" value="1"/>
</dbReference>
<protein>
    <submittedName>
        <fullName evidence="8">DNA recombination protein RmuC</fullName>
    </submittedName>
</protein>
<feature type="compositionally biased region" description="Acidic residues" evidence="6">
    <location>
        <begin position="461"/>
        <end position="471"/>
    </location>
</feature>
<comment type="similarity">
    <text evidence="2">Belongs to the RmuC family.</text>
</comment>
<gene>
    <name evidence="8" type="primary">rmuC</name>
    <name evidence="8" type="ORF">EVJ46_03670</name>
</gene>
<dbReference type="AlphaFoldDB" id="A0A519BJ97"/>
<keyword evidence="7" id="KW-0472">Membrane</keyword>
<organism evidence="8 9">
    <name type="scientific">Acididesulfobacter guangdongensis</name>
    <dbReference type="NCBI Taxonomy" id="2597225"/>
    <lineage>
        <taxon>Bacteria</taxon>
        <taxon>Deltaproteobacteria</taxon>
        <taxon>Candidatus Acidulodesulfobacterales</taxon>
        <taxon>Candidatus Acididesulfobacter</taxon>
    </lineage>
</organism>
<evidence type="ECO:0000256" key="6">
    <source>
        <dbReference type="SAM" id="MobiDB-lite"/>
    </source>
</evidence>
<evidence type="ECO:0000256" key="3">
    <source>
        <dbReference type="ARBA" id="ARBA00023054"/>
    </source>
</evidence>
<evidence type="ECO:0000313" key="8">
    <source>
        <dbReference type="EMBL" id="RZD17338.1"/>
    </source>
</evidence>
<sequence length="477" mass="54040">MSILYIYLWLSTTMPVLIIILLVINIYFIFFKSKKNEKDIEENIKMSNRSLSALSEVNTNLLRLKDTVEKSDSNIRNEIKTEFKNSRDETLSLLAKIREELANSFKGSREELSSSFKNSNDAVLNFLNMTGEKLEQMRKTVEISVKNLQDENTKKLDEMRATVDEKLHATLEKRLAESFSQVSERLESVHKGLGEMQTLAAGVGDLKKVLSNVKTRGILGEVQLENLLNDILSTGHFEKQFDITKNGLKQRVDFAIKIPQDNNFNSYNYLPVDSKFPIEAYLFLLNAYETGDKSEIEKASNGLKSVIKKHAADIKNKYISPPQTTDYAIMFLPTEGLYAEISRQQDLIESLYRTHKIIIAGPNTLVSILSSFLMVFRAINIEKHAGEVQNVLSAVKTEFNKFGDILKNAQDKINKASDDIDKLIGTRTRKMQSVLKNIHELPEKEAANILDVQANTAADTDTTDAEVEEQVNQEKSI</sequence>
<reference evidence="8 9" key="1">
    <citation type="journal article" date="2019" name="ISME J.">
        <title>Insights into ecological role of a new deltaproteobacterial order Candidatus Acidulodesulfobacterales by metagenomics and metatranscriptomics.</title>
        <authorList>
            <person name="Tan S."/>
            <person name="Liu J."/>
            <person name="Fang Y."/>
            <person name="Hedlund B.P."/>
            <person name="Lian Z.H."/>
            <person name="Huang L.Y."/>
            <person name="Li J.T."/>
            <person name="Huang L.N."/>
            <person name="Li W.J."/>
            <person name="Jiang H.C."/>
            <person name="Dong H.L."/>
            <person name="Shu W.S."/>
        </authorList>
    </citation>
    <scope>NUCLEOTIDE SEQUENCE [LARGE SCALE GENOMIC DNA]</scope>
    <source>
        <strain evidence="8">AP2</strain>
    </source>
</reference>
<feature type="region of interest" description="Disordered" evidence="6">
    <location>
        <begin position="458"/>
        <end position="477"/>
    </location>
</feature>
<evidence type="ECO:0000256" key="4">
    <source>
        <dbReference type="ARBA" id="ARBA00023172"/>
    </source>
</evidence>
<dbReference type="PANTHER" id="PTHR30563:SF0">
    <property type="entry name" value="DNA RECOMBINATION PROTEIN RMUC"/>
    <property type="match status" value="1"/>
</dbReference>
<evidence type="ECO:0000256" key="7">
    <source>
        <dbReference type="SAM" id="Phobius"/>
    </source>
</evidence>
<proteinExistence type="inferred from homology"/>
<dbReference type="Proteomes" id="UP000316562">
    <property type="component" value="Unassembled WGS sequence"/>
</dbReference>
<keyword evidence="3 5" id="KW-0175">Coiled coil</keyword>
<accession>A0A519BJ97</accession>
<dbReference type="SUPFAM" id="SSF58113">
    <property type="entry name" value="Apolipoprotein A-I"/>
    <property type="match status" value="1"/>
</dbReference>
<dbReference type="EMBL" id="SGBC01000001">
    <property type="protein sequence ID" value="RZD17338.1"/>
    <property type="molecule type" value="Genomic_DNA"/>
</dbReference>